<feature type="region of interest" description="Disordered" evidence="1">
    <location>
        <begin position="33"/>
        <end position="79"/>
    </location>
</feature>
<comment type="caution">
    <text evidence="2">The sequence shown here is derived from an EMBL/GenBank/DDBJ whole genome shotgun (WGS) entry which is preliminary data.</text>
</comment>
<accession>A0A444V1N7</accession>
<dbReference type="Proteomes" id="UP000289886">
    <property type="component" value="Unassembled WGS sequence"/>
</dbReference>
<reference evidence="2 3" key="1">
    <citation type="submission" date="2019-01" db="EMBL/GenBank/DDBJ databases">
        <title>Draft Genome and Complete Hox-Cluster Characterization of the Sterlet Sturgeon (Acipenser ruthenus).</title>
        <authorList>
            <person name="Wei Q."/>
        </authorList>
    </citation>
    <scope>NUCLEOTIDE SEQUENCE [LARGE SCALE GENOMIC DNA]</scope>
    <source>
        <strain evidence="2">WHYD16114868_AA</strain>
        <tissue evidence="2">Blood</tissue>
    </source>
</reference>
<evidence type="ECO:0000313" key="2">
    <source>
        <dbReference type="EMBL" id="RXM94292.1"/>
    </source>
</evidence>
<proteinExistence type="predicted"/>
<sequence length="79" mass="8528">MNCVLMQRKKQQDEEEAEMKKAATDAAYQVRQAAKNTPKRLPSVTVRSPMGSNSPGMDYPMADTPQPAADEGNASVSNG</sequence>
<protein>
    <submittedName>
        <fullName evidence="2">Bromodomain-containing protein 8</fullName>
    </submittedName>
</protein>
<evidence type="ECO:0000256" key="1">
    <source>
        <dbReference type="SAM" id="MobiDB-lite"/>
    </source>
</evidence>
<gene>
    <name evidence="2" type="ORF">EOD39_18146</name>
</gene>
<keyword evidence="3" id="KW-1185">Reference proteome</keyword>
<name>A0A444V1N7_ACIRT</name>
<dbReference type="EMBL" id="SCEB01003524">
    <property type="protein sequence ID" value="RXM94292.1"/>
    <property type="molecule type" value="Genomic_DNA"/>
</dbReference>
<organism evidence="2 3">
    <name type="scientific">Acipenser ruthenus</name>
    <name type="common">Sterlet sturgeon</name>
    <dbReference type="NCBI Taxonomy" id="7906"/>
    <lineage>
        <taxon>Eukaryota</taxon>
        <taxon>Metazoa</taxon>
        <taxon>Chordata</taxon>
        <taxon>Craniata</taxon>
        <taxon>Vertebrata</taxon>
        <taxon>Euteleostomi</taxon>
        <taxon>Actinopterygii</taxon>
        <taxon>Chondrostei</taxon>
        <taxon>Acipenseriformes</taxon>
        <taxon>Acipenseridae</taxon>
        <taxon>Acipenser</taxon>
    </lineage>
</organism>
<dbReference type="AlphaFoldDB" id="A0A444V1N7"/>
<evidence type="ECO:0000313" key="3">
    <source>
        <dbReference type="Proteomes" id="UP000289886"/>
    </source>
</evidence>